<gene>
    <name evidence="1" type="ORF">F383_21371</name>
</gene>
<protein>
    <submittedName>
        <fullName evidence="1">Uncharacterized protein</fullName>
    </submittedName>
</protein>
<dbReference type="Proteomes" id="UP000032142">
    <property type="component" value="Unassembled WGS sequence"/>
</dbReference>
<name>A0A0B0NZ04_GOSAR</name>
<reference evidence="2" key="1">
    <citation type="submission" date="2014-09" db="EMBL/GenBank/DDBJ databases">
        <authorList>
            <person name="Mudge J."/>
            <person name="Ramaraj T."/>
            <person name="Lindquist I.E."/>
            <person name="Bharti A.K."/>
            <person name="Sundararajan A."/>
            <person name="Cameron C.T."/>
            <person name="Woodward J.E."/>
            <person name="May G.D."/>
            <person name="Brubaker C."/>
            <person name="Broadhvest J."/>
            <person name="Wilkins T.A."/>
        </authorList>
    </citation>
    <scope>NUCLEOTIDE SEQUENCE</scope>
    <source>
        <strain evidence="2">cv. AKA8401</strain>
    </source>
</reference>
<proteinExistence type="predicted"/>
<organism evidence="1 2">
    <name type="scientific">Gossypium arboreum</name>
    <name type="common">Tree cotton</name>
    <name type="synonym">Gossypium nanking</name>
    <dbReference type="NCBI Taxonomy" id="29729"/>
    <lineage>
        <taxon>Eukaryota</taxon>
        <taxon>Viridiplantae</taxon>
        <taxon>Streptophyta</taxon>
        <taxon>Embryophyta</taxon>
        <taxon>Tracheophyta</taxon>
        <taxon>Spermatophyta</taxon>
        <taxon>Magnoliopsida</taxon>
        <taxon>eudicotyledons</taxon>
        <taxon>Gunneridae</taxon>
        <taxon>Pentapetalae</taxon>
        <taxon>rosids</taxon>
        <taxon>malvids</taxon>
        <taxon>Malvales</taxon>
        <taxon>Malvaceae</taxon>
        <taxon>Malvoideae</taxon>
        <taxon>Gossypium</taxon>
    </lineage>
</organism>
<dbReference type="EMBL" id="KN409754">
    <property type="protein sequence ID" value="KHG18065.1"/>
    <property type="molecule type" value="Genomic_DNA"/>
</dbReference>
<accession>A0A0B0NZ04</accession>
<keyword evidence="2" id="KW-1185">Reference proteome</keyword>
<dbReference type="AlphaFoldDB" id="A0A0B0NZ04"/>
<evidence type="ECO:0000313" key="1">
    <source>
        <dbReference type="EMBL" id="KHG18065.1"/>
    </source>
</evidence>
<sequence>MKYDANVRDVVLHENTYRILMSHTQLI</sequence>
<evidence type="ECO:0000313" key="2">
    <source>
        <dbReference type="Proteomes" id="UP000032142"/>
    </source>
</evidence>